<sequence length="93" mass="10524">MISLLRGCVCSVRSALCLESWWGKDLWRSVEISSSHGHTEAERSLAANQKYNLMHISIQLLERNAAKKKENPWAPPHTNHEITPRMPSASDQS</sequence>
<evidence type="ECO:0000256" key="1">
    <source>
        <dbReference type="SAM" id="MobiDB-lite"/>
    </source>
</evidence>
<reference evidence="2" key="1">
    <citation type="submission" date="2023-07" db="EMBL/GenBank/DDBJ databases">
        <title>draft genome sequence of fig (Ficus carica).</title>
        <authorList>
            <person name="Takahashi T."/>
            <person name="Nishimura K."/>
        </authorList>
    </citation>
    <scope>NUCLEOTIDE SEQUENCE</scope>
</reference>
<protein>
    <submittedName>
        <fullName evidence="2">Uncharacterized protein</fullName>
    </submittedName>
</protein>
<evidence type="ECO:0000313" key="3">
    <source>
        <dbReference type="Proteomes" id="UP001187192"/>
    </source>
</evidence>
<keyword evidence="3" id="KW-1185">Reference proteome</keyword>
<gene>
    <name evidence="2" type="ORF">TIFTF001_016268</name>
</gene>
<evidence type="ECO:0000313" key="2">
    <source>
        <dbReference type="EMBL" id="GMN47083.1"/>
    </source>
</evidence>
<dbReference type="Proteomes" id="UP001187192">
    <property type="component" value="Unassembled WGS sequence"/>
</dbReference>
<dbReference type="EMBL" id="BTGU01000024">
    <property type="protein sequence ID" value="GMN47083.1"/>
    <property type="molecule type" value="Genomic_DNA"/>
</dbReference>
<proteinExistence type="predicted"/>
<name>A0AA88AJA7_FICCA</name>
<feature type="region of interest" description="Disordered" evidence="1">
    <location>
        <begin position="67"/>
        <end position="93"/>
    </location>
</feature>
<dbReference type="AlphaFoldDB" id="A0AA88AJA7"/>
<organism evidence="2 3">
    <name type="scientific">Ficus carica</name>
    <name type="common">Common fig</name>
    <dbReference type="NCBI Taxonomy" id="3494"/>
    <lineage>
        <taxon>Eukaryota</taxon>
        <taxon>Viridiplantae</taxon>
        <taxon>Streptophyta</taxon>
        <taxon>Embryophyta</taxon>
        <taxon>Tracheophyta</taxon>
        <taxon>Spermatophyta</taxon>
        <taxon>Magnoliopsida</taxon>
        <taxon>eudicotyledons</taxon>
        <taxon>Gunneridae</taxon>
        <taxon>Pentapetalae</taxon>
        <taxon>rosids</taxon>
        <taxon>fabids</taxon>
        <taxon>Rosales</taxon>
        <taxon>Moraceae</taxon>
        <taxon>Ficeae</taxon>
        <taxon>Ficus</taxon>
    </lineage>
</organism>
<accession>A0AA88AJA7</accession>
<comment type="caution">
    <text evidence="2">The sequence shown here is derived from an EMBL/GenBank/DDBJ whole genome shotgun (WGS) entry which is preliminary data.</text>
</comment>